<dbReference type="EMBL" id="DF237826">
    <property type="protein sequence ID" value="GAQ91891.1"/>
    <property type="molecule type" value="Genomic_DNA"/>
</dbReference>
<keyword evidence="3" id="KW-0645">Protease</keyword>
<keyword evidence="3" id="KW-0378">Hydrolase</keyword>
<proteinExistence type="predicted"/>
<dbReference type="PANTHER" id="PTHR46732:SF8">
    <property type="entry name" value="ATP-DEPENDENT PROTEASE LA (LON) DOMAIN PROTEIN"/>
    <property type="match status" value="1"/>
</dbReference>
<gene>
    <name evidence="3" type="ORF">KFL_008770020</name>
</gene>
<dbReference type="PROSITE" id="PS51787">
    <property type="entry name" value="LON_N"/>
    <property type="match status" value="1"/>
</dbReference>
<dbReference type="AlphaFoldDB" id="A0A1Y1IRM2"/>
<feature type="region of interest" description="Disordered" evidence="1">
    <location>
        <begin position="101"/>
        <end position="123"/>
    </location>
</feature>
<dbReference type="Gene3D" id="2.30.130.40">
    <property type="entry name" value="LON domain-like"/>
    <property type="match status" value="1"/>
</dbReference>
<dbReference type="Pfam" id="PF02190">
    <property type="entry name" value="LON_substr_bdg"/>
    <property type="match status" value="1"/>
</dbReference>
<evidence type="ECO:0000313" key="3">
    <source>
        <dbReference type="EMBL" id="GAQ91891.1"/>
    </source>
</evidence>
<dbReference type="PANTHER" id="PTHR46732">
    <property type="entry name" value="ATP-DEPENDENT PROTEASE LA (LON) DOMAIN PROTEIN"/>
    <property type="match status" value="1"/>
</dbReference>
<feature type="domain" description="Lon N-terminal" evidence="2">
    <location>
        <begin position="166"/>
        <end position="385"/>
    </location>
</feature>
<dbReference type="OrthoDB" id="264917at2759"/>
<sequence>MEARSLSRCKLRYFNGAFAGCESQAREQRARGASFYLAVWGLLSPRNPASHHHSSLSFVERSGGEVSAHGLQCCQAVRSPECRSSNSYELSSSFTTLSAQGSHSTALESETAPADDGGEGRHTLEASGVHIPVEGEPAESLPFGFQQALQAVPSFGPVKYDGCDGAEILPIMPLGAVKFPTDDVALQLFEPRYRAMFKLVNQTPRKRLGIVLGDRLNATMESVGCVCEIRQYVPLAARRRILVDAQATGRFRVHKILLDKPFVTAVVEEVADSSPASVAEEATLATLEMRVAQCMQDVHALAVKLYGHLGSLSGNDLYNTEAWRWSAGSQQEGACTDGIQRRERFSFALARTLDDLSLEEQQQLLESQSTADRLRRIETALLEGRQYLAARSTLRDAFS</sequence>
<dbReference type="InterPro" id="IPR015947">
    <property type="entry name" value="PUA-like_sf"/>
</dbReference>
<dbReference type="Proteomes" id="UP000054558">
    <property type="component" value="Unassembled WGS sequence"/>
</dbReference>
<name>A0A1Y1IRM2_KLENI</name>
<protein>
    <submittedName>
        <fullName evidence="3">ATP-dependent protease La (LON) domain protein</fullName>
    </submittedName>
</protein>
<keyword evidence="4" id="KW-1185">Reference proteome</keyword>
<dbReference type="GO" id="GO:0006508">
    <property type="term" value="P:proteolysis"/>
    <property type="evidence" value="ECO:0007669"/>
    <property type="project" value="UniProtKB-KW"/>
</dbReference>
<dbReference type="STRING" id="105231.A0A1Y1IRM2"/>
<evidence type="ECO:0000313" key="4">
    <source>
        <dbReference type="Proteomes" id="UP000054558"/>
    </source>
</evidence>
<evidence type="ECO:0000259" key="2">
    <source>
        <dbReference type="PROSITE" id="PS51787"/>
    </source>
</evidence>
<organism evidence="3 4">
    <name type="scientific">Klebsormidium nitens</name>
    <name type="common">Green alga</name>
    <name type="synonym">Ulothrix nitens</name>
    <dbReference type="NCBI Taxonomy" id="105231"/>
    <lineage>
        <taxon>Eukaryota</taxon>
        <taxon>Viridiplantae</taxon>
        <taxon>Streptophyta</taxon>
        <taxon>Klebsormidiophyceae</taxon>
        <taxon>Klebsormidiales</taxon>
        <taxon>Klebsormidiaceae</taxon>
        <taxon>Klebsormidium</taxon>
    </lineage>
</organism>
<dbReference type="GO" id="GO:0008233">
    <property type="term" value="F:peptidase activity"/>
    <property type="evidence" value="ECO:0007669"/>
    <property type="project" value="UniProtKB-KW"/>
</dbReference>
<evidence type="ECO:0000256" key="1">
    <source>
        <dbReference type="SAM" id="MobiDB-lite"/>
    </source>
</evidence>
<dbReference type="InterPro" id="IPR003111">
    <property type="entry name" value="Lon_prtase_N"/>
</dbReference>
<dbReference type="SUPFAM" id="SSF88697">
    <property type="entry name" value="PUA domain-like"/>
    <property type="match status" value="1"/>
</dbReference>
<dbReference type="InterPro" id="IPR046336">
    <property type="entry name" value="Lon_prtase_N_sf"/>
</dbReference>
<accession>A0A1Y1IRM2</accession>
<reference evidence="3 4" key="1">
    <citation type="journal article" date="2014" name="Nat. Commun.">
        <title>Klebsormidium flaccidum genome reveals primary factors for plant terrestrial adaptation.</title>
        <authorList>
            <person name="Hori K."/>
            <person name="Maruyama F."/>
            <person name="Fujisawa T."/>
            <person name="Togashi T."/>
            <person name="Yamamoto N."/>
            <person name="Seo M."/>
            <person name="Sato S."/>
            <person name="Yamada T."/>
            <person name="Mori H."/>
            <person name="Tajima N."/>
            <person name="Moriyama T."/>
            <person name="Ikeuchi M."/>
            <person name="Watanabe M."/>
            <person name="Wada H."/>
            <person name="Kobayashi K."/>
            <person name="Saito M."/>
            <person name="Masuda T."/>
            <person name="Sasaki-Sekimoto Y."/>
            <person name="Mashiguchi K."/>
            <person name="Awai K."/>
            <person name="Shimojima M."/>
            <person name="Masuda S."/>
            <person name="Iwai M."/>
            <person name="Nobusawa T."/>
            <person name="Narise T."/>
            <person name="Kondo S."/>
            <person name="Saito H."/>
            <person name="Sato R."/>
            <person name="Murakawa M."/>
            <person name="Ihara Y."/>
            <person name="Oshima-Yamada Y."/>
            <person name="Ohtaka K."/>
            <person name="Satoh M."/>
            <person name="Sonobe K."/>
            <person name="Ishii M."/>
            <person name="Ohtani R."/>
            <person name="Kanamori-Sato M."/>
            <person name="Honoki R."/>
            <person name="Miyazaki D."/>
            <person name="Mochizuki H."/>
            <person name="Umetsu J."/>
            <person name="Higashi K."/>
            <person name="Shibata D."/>
            <person name="Kamiya Y."/>
            <person name="Sato N."/>
            <person name="Nakamura Y."/>
            <person name="Tabata S."/>
            <person name="Ida S."/>
            <person name="Kurokawa K."/>
            <person name="Ohta H."/>
        </authorList>
    </citation>
    <scope>NUCLEOTIDE SEQUENCE [LARGE SCALE GENOMIC DNA]</scope>
    <source>
        <strain evidence="3 4">NIES-2285</strain>
    </source>
</reference>
<dbReference type="SMART" id="SM00464">
    <property type="entry name" value="LON"/>
    <property type="match status" value="1"/>
</dbReference>